<proteinExistence type="inferred from homology"/>
<dbReference type="PANTHER" id="PTHR30592:SF1">
    <property type="entry name" value="SULFUR CARRIER PROTEIN FDHD"/>
    <property type="match status" value="1"/>
</dbReference>
<reference evidence="4 5" key="1">
    <citation type="submission" date="2019-07" db="EMBL/GenBank/DDBJ databases">
        <title>Whole genome shotgun sequence of Swaminathania salitolerans NBRC 104436.</title>
        <authorList>
            <person name="Hosoyama A."/>
            <person name="Uohara A."/>
            <person name="Ohji S."/>
            <person name="Ichikawa N."/>
        </authorList>
    </citation>
    <scope>NUCLEOTIDE SEQUENCE [LARGE SCALE GENOMIC DNA]</scope>
    <source>
        <strain evidence="4 5">NBRC 104436</strain>
    </source>
</reference>
<protein>
    <recommendedName>
        <fullName evidence="3">Sulfur carrier protein FdhD</fullName>
    </recommendedName>
</protein>
<comment type="similarity">
    <text evidence="3">Belongs to the FdhD family.</text>
</comment>
<dbReference type="RefSeq" id="WP_147092109.1">
    <property type="nucleotide sequence ID" value="NZ_BJVC01000001.1"/>
</dbReference>
<sequence length="278" mass="30382">MTRRPDSLSSAHVLRHAIQIRSDGGQERLELGIAEEIPLTLIFNEFHVYGVMMVTPLDLNDFVLGFVLTEKIVTSPEGLLACQIERHDGDWQAHIRISGQDFSRLIRRGQRLMTGGSGCGVCGVPSLEDIRGTHAALPASPIAIASIRRALAALPEQQILNQKVHMVHAAAWARADGSIQFVREDVGRHNALDKLVGILCMSRADPEGGFCLLTSRCSFEMVEKALTFGIATLVAISSPTDRAIQIAKRADMTLIGNARPDRFSVFCGGHRLIRPQTS</sequence>
<dbReference type="EMBL" id="BJVC01000001">
    <property type="protein sequence ID" value="GEL01090.1"/>
    <property type="molecule type" value="Genomic_DNA"/>
</dbReference>
<evidence type="ECO:0000313" key="5">
    <source>
        <dbReference type="Proteomes" id="UP000321405"/>
    </source>
</evidence>
<comment type="subcellular location">
    <subcellularLocation>
        <location evidence="3">Cytoplasm</location>
    </subcellularLocation>
</comment>
<comment type="caution">
    <text evidence="3">Lacks conserved residue(s) required for the propagation of feature annotation.</text>
</comment>
<accession>A0A511BL64</accession>
<feature type="active site" description="Cysteine persulfide intermediate" evidence="3">
    <location>
        <position position="119"/>
    </location>
</feature>
<dbReference type="GO" id="GO:0006777">
    <property type="term" value="P:Mo-molybdopterin cofactor biosynthetic process"/>
    <property type="evidence" value="ECO:0007669"/>
    <property type="project" value="UniProtKB-UniRule"/>
</dbReference>
<dbReference type="Proteomes" id="UP000321405">
    <property type="component" value="Unassembled WGS sequence"/>
</dbReference>
<dbReference type="PANTHER" id="PTHR30592">
    <property type="entry name" value="FORMATE DEHYDROGENASE"/>
    <property type="match status" value="1"/>
</dbReference>
<keyword evidence="1 3" id="KW-0963">Cytoplasm</keyword>
<gene>
    <name evidence="3 4" type="primary">fdhD</name>
    <name evidence="4" type="ORF">SSA02_02530</name>
</gene>
<comment type="function">
    <text evidence="3">Required for formate dehydrogenase (FDH) activity. Acts as a sulfur carrier protein that transfers sulfur from IscS to the molybdenum cofactor prior to its insertion into FDH.</text>
</comment>
<dbReference type="OrthoDB" id="3197277at2"/>
<evidence type="ECO:0000256" key="2">
    <source>
        <dbReference type="ARBA" id="ARBA00023150"/>
    </source>
</evidence>
<dbReference type="HAMAP" id="MF_00187">
    <property type="entry name" value="FdhD"/>
    <property type="match status" value="1"/>
</dbReference>
<dbReference type="GO" id="GO:0097163">
    <property type="term" value="F:sulfur carrier activity"/>
    <property type="evidence" value="ECO:0007669"/>
    <property type="project" value="UniProtKB-UniRule"/>
</dbReference>
<keyword evidence="4" id="KW-0808">Transferase</keyword>
<dbReference type="InterPro" id="IPR016193">
    <property type="entry name" value="Cytidine_deaminase-like"/>
</dbReference>
<keyword evidence="5" id="KW-1185">Reference proteome</keyword>
<keyword evidence="2 3" id="KW-0501">Molybdenum cofactor biosynthesis</keyword>
<dbReference type="GO" id="GO:0016783">
    <property type="term" value="F:sulfurtransferase activity"/>
    <property type="evidence" value="ECO:0007669"/>
    <property type="project" value="InterPro"/>
</dbReference>
<dbReference type="GO" id="GO:0005737">
    <property type="term" value="C:cytoplasm"/>
    <property type="evidence" value="ECO:0007669"/>
    <property type="project" value="UniProtKB-SubCell"/>
</dbReference>
<organism evidence="4 5">
    <name type="scientific">Swaminathania salitolerans</name>
    <dbReference type="NCBI Taxonomy" id="182838"/>
    <lineage>
        <taxon>Bacteria</taxon>
        <taxon>Pseudomonadati</taxon>
        <taxon>Pseudomonadota</taxon>
        <taxon>Alphaproteobacteria</taxon>
        <taxon>Acetobacterales</taxon>
        <taxon>Acetobacteraceae</taxon>
        <taxon>Swaminathania</taxon>
    </lineage>
</organism>
<evidence type="ECO:0000313" key="4">
    <source>
        <dbReference type="EMBL" id="GEL01090.1"/>
    </source>
</evidence>
<evidence type="ECO:0000256" key="1">
    <source>
        <dbReference type="ARBA" id="ARBA00022490"/>
    </source>
</evidence>
<name>A0A511BL64_9PROT</name>
<dbReference type="InterPro" id="IPR003786">
    <property type="entry name" value="FdhD"/>
</dbReference>
<dbReference type="Gene3D" id="3.40.140.10">
    <property type="entry name" value="Cytidine Deaminase, domain 2"/>
    <property type="match status" value="1"/>
</dbReference>
<dbReference type="AlphaFoldDB" id="A0A511BL64"/>
<dbReference type="SUPFAM" id="SSF53927">
    <property type="entry name" value="Cytidine deaminase-like"/>
    <property type="match status" value="1"/>
</dbReference>
<dbReference type="NCBIfam" id="TIGR00129">
    <property type="entry name" value="fdhD_narQ"/>
    <property type="match status" value="1"/>
</dbReference>
<evidence type="ECO:0000256" key="3">
    <source>
        <dbReference type="HAMAP-Rule" id="MF_00187"/>
    </source>
</evidence>
<dbReference type="Pfam" id="PF02634">
    <property type="entry name" value="FdhD-NarQ"/>
    <property type="match status" value="1"/>
</dbReference>
<dbReference type="PIRSF" id="PIRSF015626">
    <property type="entry name" value="FdhD"/>
    <property type="match status" value="1"/>
</dbReference>
<dbReference type="Gene3D" id="3.10.20.10">
    <property type="match status" value="1"/>
</dbReference>
<comment type="caution">
    <text evidence="4">The sequence shown here is derived from an EMBL/GenBank/DDBJ whole genome shotgun (WGS) entry which is preliminary data.</text>
</comment>